<feature type="region of interest" description="Disordered" evidence="5">
    <location>
        <begin position="1"/>
        <end position="54"/>
    </location>
</feature>
<reference evidence="7 8" key="1">
    <citation type="submission" date="2018-04" db="EMBL/GenBank/DDBJ databases">
        <title>The genome of golden apple snail Pomacea canaliculata provides insight into stress tolerance and invasive adaptation.</title>
        <authorList>
            <person name="Liu C."/>
            <person name="Liu B."/>
            <person name="Ren Y."/>
            <person name="Zhang Y."/>
            <person name="Wang H."/>
            <person name="Li S."/>
            <person name="Jiang F."/>
            <person name="Yin L."/>
            <person name="Zhang G."/>
            <person name="Qian W."/>
            <person name="Fan W."/>
        </authorList>
    </citation>
    <scope>NUCLEOTIDE SEQUENCE [LARGE SCALE GENOMIC DNA]</scope>
    <source>
        <strain evidence="7">SZHN2017</strain>
        <tissue evidence="7">Muscle</tissue>
    </source>
</reference>
<dbReference type="Pfam" id="PF23632">
    <property type="entry name" value="SAP_RNF34_RFFL"/>
    <property type="match status" value="1"/>
</dbReference>
<accession>A0A2T7PHG0</accession>
<dbReference type="GO" id="GO:0043161">
    <property type="term" value="P:proteasome-mediated ubiquitin-dependent protein catabolic process"/>
    <property type="evidence" value="ECO:0007669"/>
    <property type="project" value="TreeGrafter"/>
</dbReference>
<evidence type="ECO:0000259" key="6">
    <source>
        <dbReference type="PROSITE" id="PS50178"/>
    </source>
</evidence>
<evidence type="ECO:0000313" key="8">
    <source>
        <dbReference type="Proteomes" id="UP000245119"/>
    </source>
</evidence>
<dbReference type="EMBL" id="PZQS01000004">
    <property type="protein sequence ID" value="PVD32863.1"/>
    <property type="molecule type" value="Genomic_DNA"/>
</dbReference>
<name>A0A2T7PHG0_POMCA</name>
<evidence type="ECO:0000256" key="4">
    <source>
        <dbReference type="PROSITE-ProRule" id="PRU00091"/>
    </source>
</evidence>
<dbReference type="InterPro" id="IPR055111">
    <property type="entry name" value="RNF34_RFFL_HeH"/>
</dbReference>
<organism evidence="7 8">
    <name type="scientific">Pomacea canaliculata</name>
    <name type="common">Golden apple snail</name>
    <dbReference type="NCBI Taxonomy" id="400727"/>
    <lineage>
        <taxon>Eukaryota</taxon>
        <taxon>Metazoa</taxon>
        <taxon>Spiralia</taxon>
        <taxon>Lophotrochozoa</taxon>
        <taxon>Mollusca</taxon>
        <taxon>Gastropoda</taxon>
        <taxon>Caenogastropoda</taxon>
        <taxon>Architaenioglossa</taxon>
        <taxon>Ampullarioidea</taxon>
        <taxon>Ampullariidae</taxon>
        <taxon>Pomacea</taxon>
    </lineage>
</organism>
<keyword evidence="1" id="KW-0479">Metal-binding</keyword>
<keyword evidence="2 4" id="KW-0863">Zinc-finger</keyword>
<feature type="compositionally biased region" description="Low complexity" evidence="5">
    <location>
        <begin position="215"/>
        <end position="236"/>
    </location>
</feature>
<dbReference type="SUPFAM" id="SSF57903">
    <property type="entry name" value="FYVE/PHD zinc finger"/>
    <property type="match status" value="1"/>
</dbReference>
<dbReference type="CDD" id="cd15750">
    <property type="entry name" value="FYVE_CARP"/>
    <property type="match status" value="1"/>
</dbReference>
<keyword evidence="8" id="KW-1185">Reference proteome</keyword>
<dbReference type="OrthoDB" id="3045089at2759"/>
<feature type="compositionally biased region" description="Basic and acidic residues" evidence="5">
    <location>
        <begin position="340"/>
        <end position="355"/>
    </location>
</feature>
<dbReference type="InterPro" id="IPR017455">
    <property type="entry name" value="Znf_FYVE-rel"/>
</dbReference>
<feature type="region of interest" description="Disordered" evidence="5">
    <location>
        <begin position="340"/>
        <end position="367"/>
    </location>
</feature>
<dbReference type="Gene3D" id="1.10.720.140">
    <property type="match status" value="1"/>
</dbReference>
<dbReference type="GO" id="GO:0061630">
    <property type="term" value="F:ubiquitin protein ligase activity"/>
    <property type="evidence" value="ECO:0007669"/>
    <property type="project" value="TreeGrafter"/>
</dbReference>
<evidence type="ECO:0000256" key="1">
    <source>
        <dbReference type="ARBA" id="ARBA00022723"/>
    </source>
</evidence>
<feature type="region of interest" description="Disordered" evidence="5">
    <location>
        <begin position="211"/>
        <end position="291"/>
    </location>
</feature>
<dbReference type="InterPro" id="IPR051728">
    <property type="entry name" value="RING-FYVE_E3_ubiquitin-ligase"/>
</dbReference>
<feature type="compositionally biased region" description="Polar residues" evidence="5">
    <location>
        <begin position="26"/>
        <end position="38"/>
    </location>
</feature>
<evidence type="ECO:0000313" key="7">
    <source>
        <dbReference type="EMBL" id="PVD32863.1"/>
    </source>
</evidence>
<comment type="caution">
    <text evidence="7">The sequence shown here is derived from an EMBL/GenBank/DDBJ whole genome shotgun (WGS) entry which is preliminary data.</text>
</comment>
<dbReference type="GO" id="GO:0005886">
    <property type="term" value="C:plasma membrane"/>
    <property type="evidence" value="ECO:0007669"/>
    <property type="project" value="TreeGrafter"/>
</dbReference>
<dbReference type="PANTHER" id="PTHR14879:SF15">
    <property type="entry name" value="E3 UBIQUITIN-PROTEIN LIGASE RIFIFYLIN-LIKE PROTEIN"/>
    <property type="match status" value="1"/>
</dbReference>
<evidence type="ECO:0000256" key="5">
    <source>
        <dbReference type="SAM" id="MobiDB-lite"/>
    </source>
</evidence>
<keyword evidence="3" id="KW-0862">Zinc</keyword>
<dbReference type="Pfam" id="PF22968">
    <property type="entry name" value="RNF34L-like_3rd"/>
    <property type="match status" value="1"/>
</dbReference>
<feature type="compositionally biased region" description="Basic and acidic residues" evidence="5">
    <location>
        <begin position="245"/>
        <end position="291"/>
    </location>
</feature>
<dbReference type="AlphaFoldDB" id="A0A2T7PHG0"/>
<gene>
    <name evidence="7" type="ORF">C0Q70_08310</name>
</gene>
<dbReference type="PANTHER" id="PTHR14879">
    <property type="entry name" value="CASPASE REGULATOR, RING FINGER DOMAIN-CONTAINING"/>
    <property type="match status" value="1"/>
</dbReference>
<protein>
    <recommendedName>
        <fullName evidence="6">FYVE-type domain-containing protein</fullName>
    </recommendedName>
</protein>
<dbReference type="SUPFAM" id="SSF68906">
    <property type="entry name" value="SAP domain"/>
    <property type="match status" value="1"/>
</dbReference>
<proteinExistence type="predicted"/>
<evidence type="ECO:0000256" key="2">
    <source>
        <dbReference type="ARBA" id="ARBA00022771"/>
    </source>
</evidence>
<dbReference type="GO" id="GO:1902042">
    <property type="term" value="P:negative regulation of extrinsic apoptotic signaling pathway via death domain receptors"/>
    <property type="evidence" value="ECO:0007669"/>
    <property type="project" value="TreeGrafter"/>
</dbReference>
<dbReference type="GO" id="GO:0070936">
    <property type="term" value="P:protein K48-linked ubiquitination"/>
    <property type="evidence" value="ECO:0007669"/>
    <property type="project" value="TreeGrafter"/>
</dbReference>
<dbReference type="InterPro" id="IPR036361">
    <property type="entry name" value="SAP_dom_sf"/>
</dbReference>
<dbReference type="Proteomes" id="UP000245119">
    <property type="component" value="Linkage Group LG4"/>
</dbReference>
<dbReference type="InterPro" id="IPR011011">
    <property type="entry name" value="Znf_FYVE_PHD"/>
</dbReference>
<dbReference type="STRING" id="400727.A0A2T7PHG0"/>
<evidence type="ECO:0000256" key="3">
    <source>
        <dbReference type="ARBA" id="ARBA00022833"/>
    </source>
</evidence>
<dbReference type="GO" id="GO:0005737">
    <property type="term" value="C:cytoplasm"/>
    <property type="evidence" value="ECO:0007669"/>
    <property type="project" value="TreeGrafter"/>
</dbReference>
<sequence length="426" mass="47701">MGAGAVTGHSQFRGSRVFPSPAPAGNSATTSSDTSFTRTAPKEKSDLQGQPGIKATMSNKPLSCETCDVVFNLFKRRKFCKDCRRCFCSTCLPKPSNNNGRNGRQCSKCIILTSGKFTRQMLQAWKIKDMRCFLDARSISTSSCKEKHDLIDLLLLHFCLESNSTHVEQAEHDRLVDELASRMQSSSFCSFTPLPSQVSMAEHFSNSAISEATDSSYQEQQEQSSSVQSTGNNSSNRGLQNVTEDTERGNDESDGGDRNLRERQEQETLRRYQEELRHEEPETRPGIKRATLEDVKCESDVDSLTVRQLKEILVNNFVDYRGCCEKRELRDHAKRLWKEDQANKQRATAAHEESKAPNASSGKTSAMPGVPLDLEYDIYSKSLSQSLSRLMDASAPNVTKLPQYSQHSMIAVLPTVTASEKHFRQK</sequence>
<dbReference type="PROSITE" id="PS50178">
    <property type="entry name" value="ZF_FYVE"/>
    <property type="match status" value="1"/>
</dbReference>
<feature type="domain" description="FYVE-type" evidence="6">
    <location>
        <begin position="58"/>
        <end position="114"/>
    </location>
</feature>
<dbReference type="InterPro" id="IPR057299">
    <property type="entry name" value="RNF34_RFFL_SAP"/>
</dbReference>
<dbReference type="GO" id="GO:0008270">
    <property type="term" value="F:zinc ion binding"/>
    <property type="evidence" value="ECO:0007669"/>
    <property type="project" value="UniProtKB-KW"/>
</dbReference>